<evidence type="ECO:0000256" key="2">
    <source>
        <dbReference type="ARBA" id="ARBA00022679"/>
    </source>
</evidence>
<name>A0ABV0G1Q5_9BURK</name>
<evidence type="ECO:0000313" key="6">
    <source>
        <dbReference type="Proteomes" id="UP001495147"/>
    </source>
</evidence>
<dbReference type="Proteomes" id="UP001495147">
    <property type="component" value="Unassembled WGS sequence"/>
</dbReference>
<sequence length="437" mass="46529">MLRRGPATANEMANSLGVSQPTLSRALRTLGDDLLSIGSARSIQYAIQDAARQALLAPVYRVSADGQVSELGTLLPVCPEGFVMQQSDGARLHTPGLPWWLFDMRPQGYLGRAFNQRYGAQLGLPARLDDWDDSHVLRALLLRGGDLPGNLLIGHAARDVFVNTTPPQPVPERGKAQAYAELAAAAARGEVPGSSAGGEQPKFTAYAETADGPAHVLVKFSAQTDSPVSQRWRDLLAAEHLALEVLHAHAVPASRSALYDHQGQRFLEVCRFDRVGTSGRRALFSLAALDAEFVGSGQTWPRVTQALARVGVVTPEALAQAELLWAFGVLIGNTDMHGGNLSFMSEPGRPCEIAPAYDMTCMAFAPTAAGDLSPRPLSLHITSDVPATAWHQALPMAQDFVARLQGSTVLSDAFAPCAQALAAHVAEAGERIGRLGV</sequence>
<dbReference type="InterPro" id="IPR036388">
    <property type="entry name" value="WH-like_DNA-bd_sf"/>
</dbReference>
<accession>A0ABV0G1Q5</accession>
<comment type="caution">
    <text evidence="5">The sequence shown here is derived from an EMBL/GenBank/DDBJ whole genome shotgun (WGS) entry which is preliminary data.</text>
</comment>
<evidence type="ECO:0000256" key="3">
    <source>
        <dbReference type="ARBA" id="ARBA00022777"/>
    </source>
</evidence>
<dbReference type="RefSeq" id="WP_347704879.1">
    <property type="nucleotide sequence ID" value="NZ_JBDPZD010000002.1"/>
</dbReference>
<dbReference type="InterPro" id="IPR011991">
    <property type="entry name" value="ArsR-like_HTH"/>
</dbReference>
<reference evidence="5 6" key="1">
    <citation type="submission" date="2024-05" db="EMBL/GenBank/DDBJ databases">
        <title>Roseateles sp. DJS-2-20 16S ribosomal RNA gene Genome sequencing and assembly.</title>
        <authorList>
            <person name="Woo H."/>
        </authorList>
    </citation>
    <scope>NUCLEOTIDE SEQUENCE [LARGE SCALE GENOMIC DNA]</scope>
    <source>
        <strain evidence="5 6">DJS-2-20</strain>
    </source>
</reference>
<evidence type="ECO:0000313" key="5">
    <source>
        <dbReference type="EMBL" id="MEO3691660.1"/>
    </source>
</evidence>
<dbReference type="NCBIfam" id="NF007297">
    <property type="entry name" value="PRK09775.1"/>
    <property type="match status" value="1"/>
</dbReference>
<protein>
    <submittedName>
        <fullName evidence="5">Type II toxin-antitoxin system HipA family toxin YjjJ</fullName>
    </submittedName>
</protein>
<dbReference type="CDD" id="cd00090">
    <property type="entry name" value="HTH_ARSR"/>
    <property type="match status" value="1"/>
</dbReference>
<gene>
    <name evidence="5" type="primary">yjjJ</name>
    <name evidence="5" type="ORF">ABDJ85_09285</name>
</gene>
<dbReference type="PANTHER" id="PTHR37419:SF8">
    <property type="entry name" value="TOXIN YJJJ"/>
    <property type="match status" value="1"/>
</dbReference>
<dbReference type="Gene3D" id="1.10.10.10">
    <property type="entry name" value="Winged helix-like DNA-binding domain superfamily/Winged helix DNA-binding domain"/>
    <property type="match status" value="1"/>
</dbReference>
<keyword evidence="3" id="KW-0418">Kinase</keyword>
<dbReference type="Pfam" id="PF07804">
    <property type="entry name" value="HipA_C"/>
    <property type="match status" value="1"/>
</dbReference>
<dbReference type="EMBL" id="JBDPZD010000002">
    <property type="protein sequence ID" value="MEO3691660.1"/>
    <property type="molecule type" value="Genomic_DNA"/>
</dbReference>
<dbReference type="PANTHER" id="PTHR37419">
    <property type="entry name" value="SERINE/THREONINE-PROTEIN KINASE TOXIN HIPA"/>
    <property type="match status" value="1"/>
</dbReference>
<dbReference type="InterPro" id="IPR036390">
    <property type="entry name" value="WH_DNA-bd_sf"/>
</dbReference>
<keyword evidence="6" id="KW-1185">Reference proteome</keyword>
<feature type="domain" description="HipA-like C-terminal" evidence="4">
    <location>
        <begin position="194"/>
        <end position="382"/>
    </location>
</feature>
<proteinExistence type="inferred from homology"/>
<organism evidence="5 6">
    <name type="scientific">Roseateles paludis</name>
    <dbReference type="NCBI Taxonomy" id="3145238"/>
    <lineage>
        <taxon>Bacteria</taxon>
        <taxon>Pseudomonadati</taxon>
        <taxon>Pseudomonadota</taxon>
        <taxon>Betaproteobacteria</taxon>
        <taxon>Burkholderiales</taxon>
        <taxon>Sphaerotilaceae</taxon>
        <taxon>Roseateles</taxon>
    </lineage>
</organism>
<dbReference type="InterPro" id="IPR012893">
    <property type="entry name" value="HipA-like_C"/>
</dbReference>
<dbReference type="SUPFAM" id="SSF46785">
    <property type="entry name" value="Winged helix' DNA-binding domain"/>
    <property type="match status" value="1"/>
</dbReference>
<comment type="similarity">
    <text evidence="1">Belongs to the HipA Ser/Thr kinase family.</text>
</comment>
<evidence type="ECO:0000256" key="1">
    <source>
        <dbReference type="ARBA" id="ARBA00010164"/>
    </source>
</evidence>
<keyword evidence="2" id="KW-0808">Transferase</keyword>
<evidence type="ECO:0000259" key="4">
    <source>
        <dbReference type="Pfam" id="PF07804"/>
    </source>
</evidence>
<dbReference type="InterPro" id="IPR052028">
    <property type="entry name" value="HipA_Ser/Thr_kinase"/>
</dbReference>